<reference evidence="2 3" key="1">
    <citation type="submission" date="2021-05" db="EMBL/GenBank/DDBJ databases">
        <title>Genome Assembly of Synthetic Allotetraploid Brassica napus Reveals Homoeologous Exchanges between Subgenomes.</title>
        <authorList>
            <person name="Davis J.T."/>
        </authorList>
    </citation>
    <scope>NUCLEOTIDE SEQUENCE [LARGE SCALE GENOMIC DNA]</scope>
    <source>
        <strain evidence="3">cv. Da-Ae</strain>
        <tissue evidence="2">Seedling</tissue>
    </source>
</reference>
<name>A0ABQ8B2W1_BRANA</name>
<dbReference type="EMBL" id="JAGKQM010000012">
    <property type="protein sequence ID" value="KAH0898611.1"/>
    <property type="molecule type" value="Genomic_DNA"/>
</dbReference>
<evidence type="ECO:0000256" key="1">
    <source>
        <dbReference type="SAM" id="MobiDB-lite"/>
    </source>
</evidence>
<comment type="caution">
    <text evidence="2">The sequence shown here is derived from an EMBL/GenBank/DDBJ whole genome shotgun (WGS) entry which is preliminary data.</text>
</comment>
<organism evidence="2 3">
    <name type="scientific">Brassica napus</name>
    <name type="common">Rape</name>
    <dbReference type="NCBI Taxonomy" id="3708"/>
    <lineage>
        <taxon>Eukaryota</taxon>
        <taxon>Viridiplantae</taxon>
        <taxon>Streptophyta</taxon>
        <taxon>Embryophyta</taxon>
        <taxon>Tracheophyta</taxon>
        <taxon>Spermatophyta</taxon>
        <taxon>Magnoliopsida</taxon>
        <taxon>eudicotyledons</taxon>
        <taxon>Gunneridae</taxon>
        <taxon>Pentapetalae</taxon>
        <taxon>rosids</taxon>
        <taxon>malvids</taxon>
        <taxon>Brassicales</taxon>
        <taxon>Brassicaceae</taxon>
        <taxon>Brassiceae</taxon>
        <taxon>Brassica</taxon>
    </lineage>
</organism>
<sequence>MALRSSIHSPCGVSCGTTAFSDVTEGKEKKKPASRMKSRDRFVARPVARSRSKAGIRSSSPGEPTRVKAELAGEHNHTTVQLAGELTGTMLAGELTDVMVELAGELTRVMVQLSGMWLLCGIRSFVHFRSFFQILPPTPADFFAKRDLLRGRPFFWNSFTVERIQSAVELHGSQAVSRPLDVPYDIEPVIDVLPAQRQRTRSRKGKGVASENVLGNPQGKGVEPARFPLQVTFFPTSLPSLDEQSRRKVVAEGSSLINEFVQGMSVGVKNERSEVNERANPAEKPLAGELNHHAGQLAGELNHHVGQLAGELNRRVVILARRAQPSRRSARRRAEPPCGCTHPAR</sequence>
<protein>
    <submittedName>
        <fullName evidence="2">Uncharacterized protein</fullName>
    </submittedName>
</protein>
<feature type="region of interest" description="Disordered" evidence="1">
    <location>
        <begin position="200"/>
        <end position="221"/>
    </location>
</feature>
<feature type="region of interest" description="Disordered" evidence="1">
    <location>
        <begin position="18"/>
        <end position="65"/>
    </location>
</feature>
<evidence type="ECO:0000313" key="3">
    <source>
        <dbReference type="Proteomes" id="UP000824890"/>
    </source>
</evidence>
<feature type="region of interest" description="Disordered" evidence="1">
    <location>
        <begin position="323"/>
        <end position="345"/>
    </location>
</feature>
<keyword evidence="3" id="KW-1185">Reference proteome</keyword>
<dbReference type="Proteomes" id="UP000824890">
    <property type="component" value="Unassembled WGS sequence"/>
</dbReference>
<gene>
    <name evidence="2" type="ORF">HID58_048179</name>
</gene>
<accession>A0ABQ8B2W1</accession>
<evidence type="ECO:0000313" key="2">
    <source>
        <dbReference type="EMBL" id="KAH0898611.1"/>
    </source>
</evidence>
<proteinExistence type="predicted"/>